<proteinExistence type="predicted"/>
<evidence type="ECO:0000313" key="2">
    <source>
        <dbReference type="Proteomes" id="UP000621631"/>
    </source>
</evidence>
<evidence type="ECO:0008006" key="3">
    <source>
        <dbReference type="Google" id="ProtNLM"/>
    </source>
</evidence>
<gene>
    <name evidence="1" type="ORF">IC602_03220</name>
</gene>
<accession>A0ABR7VIT8</accession>
<evidence type="ECO:0000313" key="1">
    <source>
        <dbReference type="EMBL" id="MBD1221606.1"/>
    </source>
</evidence>
<name>A0ABR7VIT8_VIRHA</name>
<dbReference type="InterPro" id="IPR046720">
    <property type="entry name" value="DUF6612"/>
</dbReference>
<comment type="caution">
    <text evidence="1">The sequence shown here is derived from an EMBL/GenBank/DDBJ whole genome shotgun (WGS) entry which is preliminary data.</text>
</comment>
<reference evidence="1 2" key="1">
    <citation type="submission" date="2020-09" db="EMBL/GenBank/DDBJ databases">
        <title>Draft Genome Sequences of Oil-Oxidizing Bacteria Halomonas titanicae, Marinobacter lutaoensis, and Virgibacillus halodenitrificans Isolated from Highly Saline Environments.</title>
        <authorList>
            <person name="Grouzdev D.S."/>
            <person name="Sokolova D.S."/>
            <person name="Semenova E.M."/>
            <person name="Borzenkov I.A."/>
            <person name="Bidzhieva S.K."/>
            <person name="Poltaraus A.B."/>
            <person name="Nazina T.N."/>
        </authorList>
    </citation>
    <scope>NUCLEOTIDE SEQUENCE [LARGE SCALE GENOMIC DNA]</scope>
    <source>
        <strain evidence="1 2">VKM B-3472D</strain>
    </source>
</reference>
<dbReference type="Proteomes" id="UP000621631">
    <property type="component" value="Unassembled WGS sequence"/>
</dbReference>
<protein>
    <recommendedName>
        <fullName evidence="3">Lipoprotein</fullName>
    </recommendedName>
</protein>
<dbReference type="Pfam" id="PF20316">
    <property type="entry name" value="DUF6612"/>
    <property type="match status" value="1"/>
</dbReference>
<sequence>MMLLLTTLLATVLVACNEKAEPTEGTEKEEESELTAEEVYTKALEASEKMESAEVDMKLEQQISSEADGVAMDTESDFTTKMTLDPLATHLKGTTKMNMAGTENLPAMEMEMYLVDNAMYVFSDQMGQWMKMEGASMEMIQQMAGQQPDPSQQLKMLKDYADQLSFEQSSDEFILKLKADGEKFNELIQEMLKEQMPPELMQEMGEEEQQAIEDMKVNSMSFELYLDKETYQMNKFNMDMDMTMQPEGDAINIVQKVDSTYSNINSIDKIEVPEEVKNDAVVQ</sequence>
<dbReference type="EMBL" id="JACWEZ010000002">
    <property type="protein sequence ID" value="MBD1221606.1"/>
    <property type="molecule type" value="Genomic_DNA"/>
</dbReference>
<organism evidence="1 2">
    <name type="scientific">Virgibacillus halodenitrificans</name>
    <name type="common">Bacillus halodenitrificans</name>
    <dbReference type="NCBI Taxonomy" id="1482"/>
    <lineage>
        <taxon>Bacteria</taxon>
        <taxon>Bacillati</taxon>
        <taxon>Bacillota</taxon>
        <taxon>Bacilli</taxon>
        <taxon>Bacillales</taxon>
        <taxon>Bacillaceae</taxon>
        <taxon>Virgibacillus</taxon>
    </lineage>
</organism>
<keyword evidence="2" id="KW-1185">Reference proteome</keyword>
<dbReference type="Gene3D" id="2.50.20.20">
    <property type="match status" value="1"/>
</dbReference>